<dbReference type="EMBL" id="BNEE01000004">
    <property type="protein sequence ID" value="GHI83329.1"/>
    <property type="molecule type" value="Genomic_DNA"/>
</dbReference>
<evidence type="ECO:0000313" key="5">
    <source>
        <dbReference type="Proteomes" id="UP000600026"/>
    </source>
</evidence>
<protein>
    <recommendedName>
        <fullName evidence="3">SCP domain-containing protein</fullName>
    </recommendedName>
</protein>
<evidence type="ECO:0000256" key="2">
    <source>
        <dbReference type="SAM" id="SignalP"/>
    </source>
</evidence>
<evidence type="ECO:0000313" key="4">
    <source>
        <dbReference type="EMBL" id="GHI83329.1"/>
    </source>
</evidence>
<keyword evidence="5" id="KW-1185">Reference proteome</keyword>
<dbReference type="AlphaFoldDB" id="A0A919LGF4"/>
<dbReference type="PANTHER" id="PTHR31157:SF1">
    <property type="entry name" value="SCP DOMAIN-CONTAINING PROTEIN"/>
    <property type="match status" value="1"/>
</dbReference>
<proteinExistence type="predicted"/>
<keyword evidence="2" id="KW-0732">Signal</keyword>
<name>A0A919LGF4_9ACTN</name>
<dbReference type="RefSeq" id="WP_031138020.1">
    <property type="nucleotide sequence ID" value="NZ_BNEE01000004.1"/>
</dbReference>
<dbReference type="PANTHER" id="PTHR31157">
    <property type="entry name" value="SCP DOMAIN-CONTAINING PROTEIN"/>
    <property type="match status" value="1"/>
</dbReference>
<sequence>MQKHRKRKHYKKISIAAVTLGIVGIPTAAMACLDTQETGTRTARAAAEQSLRPSLSIPSFDTPPPSEPVENQAAPEAAPVATPEQPAQPTEQPAQEPQPTQPSAEAPKPPAATKPAKPAPAPSTAPASQPPTAAPSGPTAEVVALVNKERAKAGCSALTVNAKLTAAALNHSKDMAAHSNMSHTGSDGSDPGQRITRAGYSWSTYGENVAYGYSTPEQVMTGWMNSPGHRENILNCSFKEIGVGLAQPNSYWTQAFGAAR</sequence>
<dbReference type="Pfam" id="PF00188">
    <property type="entry name" value="CAP"/>
    <property type="match status" value="1"/>
</dbReference>
<feature type="domain" description="SCP" evidence="3">
    <location>
        <begin position="144"/>
        <end position="254"/>
    </location>
</feature>
<dbReference type="PROSITE" id="PS51257">
    <property type="entry name" value="PROKAR_LIPOPROTEIN"/>
    <property type="match status" value="1"/>
</dbReference>
<dbReference type="Proteomes" id="UP000600026">
    <property type="component" value="Unassembled WGS sequence"/>
</dbReference>
<evidence type="ECO:0000259" key="3">
    <source>
        <dbReference type="Pfam" id="PF00188"/>
    </source>
</evidence>
<gene>
    <name evidence="4" type="ORF">Sxan_06930</name>
</gene>
<comment type="caution">
    <text evidence="4">The sequence shown here is derived from an EMBL/GenBank/DDBJ whole genome shotgun (WGS) entry which is preliminary data.</text>
</comment>
<dbReference type="CDD" id="cd05379">
    <property type="entry name" value="CAP_bacterial"/>
    <property type="match status" value="1"/>
</dbReference>
<evidence type="ECO:0000256" key="1">
    <source>
        <dbReference type="SAM" id="MobiDB-lite"/>
    </source>
</evidence>
<feature type="chain" id="PRO_5037632512" description="SCP domain-containing protein" evidence="2">
    <location>
        <begin position="32"/>
        <end position="260"/>
    </location>
</feature>
<feature type="compositionally biased region" description="Pro residues" evidence="1">
    <location>
        <begin position="107"/>
        <end position="133"/>
    </location>
</feature>
<organism evidence="4 5">
    <name type="scientific">Streptomyces xanthophaeus</name>
    <dbReference type="NCBI Taxonomy" id="67385"/>
    <lineage>
        <taxon>Bacteria</taxon>
        <taxon>Bacillati</taxon>
        <taxon>Actinomycetota</taxon>
        <taxon>Actinomycetes</taxon>
        <taxon>Kitasatosporales</taxon>
        <taxon>Streptomycetaceae</taxon>
        <taxon>Streptomyces</taxon>
    </lineage>
</organism>
<feature type="signal peptide" evidence="2">
    <location>
        <begin position="1"/>
        <end position="31"/>
    </location>
</feature>
<feature type="compositionally biased region" description="Low complexity" evidence="1">
    <location>
        <begin position="68"/>
        <end position="106"/>
    </location>
</feature>
<dbReference type="SUPFAM" id="SSF55797">
    <property type="entry name" value="PR-1-like"/>
    <property type="match status" value="1"/>
</dbReference>
<accession>A0A919LGF4</accession>
<reference evidence="4" key="1">
    <citation type="submission" date="2020-09" db="EMBL/GenBank/DDBJ databases">
        <title>Whole genome shotgun sequence of Streptomyces xanthophaeus NBRC 12829.</title>
        <authorList>
            <person name="Komaki H."/>
            <person name="Tamura T."/>
        </authorList>
    </citation>
    <scope>NUCLEOTIDE SEQUENCE</scope>
    <source>
        <strain evidence="4">NBRC 12829</strain>
    </source>
</reference>
<dbReference type="OrthoDB" id="68195at2"/>
<feature type="region of interest" description="Disordered" evidence="1">
    <location>
        <begin position="41"/>
        <end position="139"/>
    </location>
</feature>
<dbReference type="Gene3D" id="3.40.33.10">
    <property type="entry name" value="CAP"/>
    <property type="match status" value="1"/>
</dbReference>
<dbReference type="InterPro" id="IPR014044">
    <property type="entry name" value="CAP_dom"/>
</dbReference>
<dbReference type="InterPro" id="IPR035940">
    <property type="entry name" value="CAP_sf"/>
</dbReference>